<dbReference type="GO" id="GO:0005524">
    <property type="term" value="F:ATP binding"/>
    <property type="evidence" value="ECO:0007669"/>
    <property type="project" value="UniProtKB-KW"/>
</dbReference>
<keyword evidence="1" id="KW-0813">Transport</keyword>
<accession>A0A0F9P8K6</accession>
<reference evidence="5" key="1">
    <citation type="journal article" date="2015" name="Nature">
        <title>Complex archaea that bridge the gap between prokaryotes and eukaryotes.</title>
        <authorList>
            <person name="Spang A."/>
            <person name="Saw J.H."/>
            <person name="Jorgensen S.L."/>
            <person name="Zaremba-Niedzwiedzka K."/>
            <person name="Martijn J."/>
            <person name="Lind A.E."/>
            <person name="van Eijk R."/>
            <person name="Schleper C."/>
            <person name="Guy L."/>
            <person name="Ettema T.J."/>
        </authorList>
    </citation>
    <scope>NUCLEOTIDE SEQUENCE</scope>
</reference>
<dbReference type="PROSITE" id="PS00211">
    <property type="entry name" value="ABC_TRANSPORTER_1"/>
    <property type="match status" value="1"/>
</dbReference>
<feature type="domain" description="ABC transporter" evidence="4">
    <location>
        <begin position="4"/>
        <end position="236"/>
    </location>
</feature>
<dbReference type="PANTHER" id="PTHR45772">
    <property type="entry name" value="CONSERVED COMPONENT OF ABC TRANSPORTER FOR NATURAL AMINO ACIDS-RELATED"/>
    <property type="match status" value="1"/>
</dbReference>
<dbReference type="NCBIfam" id="TIGR04406">
    <property type="entry name" value="LPS_export_lptB"/>
    <property type="match status" value="1"/>
</dbReference>
<dbReference type="SMART" id="SM00382">
    <property type="entry name" value="AAA"/>
    <property type="match status" value="1"/>
</dbReference>
<keyword evidence="3" id="KW-0067">ATP-binding</keyword>
<dbReference type="InterPro" id="IPR017871">
    <property type="entry name" value="ABC_transporter-like_CS"/>
</dbReference>
<dbReference type="GO" id="GO:0043190">
    <property type="term" value="C:ATP-binding cassette (ABC) transporter complex"/>
    <property type="evidence" value="ECO:0007669"/>
    <property type="project" value="InterPro"/>
</dbReference>
<comment type="caution">
    <text evidence="5">The sequence shown here is derived from an EMBL/GenBank/DDBJ whole genome shotgun (WGS) entry which is preliminary data.</text>
</comment>
<dbReference type="InterPro" id="IPR027417">
    <property type="entry name" value="P-loop_NTPase"/>
</dbReference>
<dbReference type="EMBL" id="LAZR01002580">
    <property type="protein sequence ID" value="KKN28220.1"/>
    <property type="molecule type" value="Genomic_DNA"/>
</dbReference>
<dbReference type="InterPro" id="IPR030921">
    <property type="entry name" value="LPS_export_LptB"/>
</dbReference>
<dbReference type="Gene3D" id="3.40.50.300">
    <property type="entry name" value="P-loop containing nucleotide triphosphate hydrolases"/>
    <property type="match status" value="1"/>
</dbReference>
<evidence type="ECO:0000313" key="5">
    <source>
        <dbReference type="EMBL" id="KKN28220.1"/>
    </source>
</evidence>
<dbReference type="AlphaFoldDB" id="A0A0F9P8K6"/>
<organism evidence="5">
    <name type="scientific">marine sediment metagenome</name>
    <dbReference type="NCBI Taxonomy" id="412755"/>
    <lineage>
        <taxon>unclassified sequences</taxon>
        <taxon>metagenomes</taxon>
        <taxon>ecological metagenomes</taxon>
    </lineage>
</organism>
<proteinExistence type="predicted"/>
<dbReference type="InterPro" id="IPR003593">
    <property type="entry name" value="AAA+_ATPase"/>
</dbReference>
<evidence type="ECO:0000256" key="1">
    <source>
        <dbReference type="ARBA" id="ARBA00022448"/>
    </source>
</evidence>
<name>A0A0F9P8K6_9ZZZZ</name>
<dbReference type="PROSITE" id="PS50893">
    <property type="entry name" value="ABC_TRANSPORTER_2"/>
    <property type="match status" value="1"/>
</dbReference>
<evidence type="ECO:0000256" key="2">
    <source>
        <dbReference type="ARBA" id="ARBA00022741"/>
    </source>
</evidence>
<dbReference type="GO" id="GO:0055085">
    <property type="term" value="P:transmembrane transport"/>
    <property type="evidence" value="ECO:0007669"/>
    <property type="project" value="InterPro"/>
</dbReference>
<dbReference type="SUPFAM" id="SSF52540">
    <property type="entry name" value="P-loop containing nucleoside triphosphate hydrolases"/>
    <property type="match status" value="1"/>
</dbReference>
<keyword evidence="2" id="KW-0547">Nucleotide-binding</keyword>
<dbReference type="InterPro" id="IPR003439">
    <property type="entry name" value="ABC_transporter-like_ATP-bd"/>
</dbReference>
<dbReference type="PANTHER" id="PTHR45772:SF10">
    <property type="entry name" value="LIPOPOLYSACCHARIDE EXPORT SYSTEM ATP-BINDING PROTEIN LPTB"/>
    <property type="match status" value="1"/>
</dbReference>
<dbReference type="InterPro" id="IPR051120">
    <property type="entry name" value="ABC_AA/LPS_Transport"/>
</dbReference>
<gene>
    <name evidence="5" type="ORF">LCGC14_0856580</name>
</gene>
<evidence type="ECO:0000259" key="4">
    <source>
        <dbReference type="PROSITE" id="PS50893"/>
    </source>
</evidence>
<evidence type="ECO:0000256" key="3">
    <source>
        <dbReference type="ARBA" id="ARBA00022840"/>
    </source>
</evidence>
<dbReference type="Pfam" id="PF00005">
    <property type="entry name" value="ABC_tran"/>
    <property type="match status" value="1"/>
</dbReference>
<protein>
    <recommendedName>
        <fullName evidence="4">ABC transporter domain-containing protein</fullName>
    </recommendedName>
</protein>
<sequence>MSVLKSENLTKSFNFRLVVKGVNIEISSGEIISLLGRNGAGKTTTFQMIVGLIKPDSGDIFLDEKNISQYSSHLRAAEGITYLPQEHSVFLKASVANNLRLILELQPIRKEERKKIIRELLEELGLHDLEKQPAHSLSGGERRRLEICRSLLIKPKFLLLDEPFTGIDPLTITELQKIMLKLKNKGIGIILSDHNVQDTFKISDRAYIIDEGKILIKGNPKDIASDEMAKEKFFGKSFKLGDEVKVN</sequence>
<dbReference type="GO" id="GO:0016887">
    <property type="term" value="F:ATP hydrolysis activity"/>
    <property type="evidence" value="ECO:0007669"/>
    <property type="project" value="InterPro"/>
</dbReference>